<evidence type="ECO:0000313" key="1">
    <source>
        <dbReference type="EMBL" id="OGF19318.1"/>
    </source>
</evidence>
<gene>
    <name evidence="1" type="ORF">A3D54_02090</name>
</gene>
<evidence type="ECO:0000313" key="2">
    <source>
        <dbReference type="Proteomes" id="UP000177691"/>
    </source>
</evidence>
<protein>
    <submittedName>
        <fullName evidence="1">Uncharacterized protein</fullName>
    </submittedName>
</protein>
<name>A0A1F5RY47_9BACT</name>
<dbReference type="AlphaFoldDB" id="A0A1F5RY47"/>
<proteinExistence type="predicted"/>
<sequence length="241" mass="27841">MRQQGHDDALEFALAIGLNKDYKNDPKAKKDVIDPSGDAHSVKSGIKKWQIFLYGLGRFSSDESFTVMNGIGELLIACIEAFPKTFAEYTKDKKSAKQKLRMPMRALAEKLQQPVRVKAFMNKSIFNGGEVDYLTVKHDGLFHVFYYKDVIEKMSEKLEVCNSRAISAGQTPEQKVLFRYNGKNLGELEMRNDSPVHYREIRFNMVKPKVMEFLFKEIPLTKKYSNLILLYGDVYKKFGRW</sequence>
<organism evidence="1 2">
    <name type="scientific">Candidatus Falkowbacteria bacterium RIFCSPHIGHO2_02_FULL_45_15</name>
    <dbReference type="NCBI Taxonomy" id="1797987"/>
    <lineage>
        <taxon>Bacteria</taxon>
        <taxon>Candidatus Falkowiibacteriota</taxon>
    </lineage>
</organism>
<comment type="caution">
    <text evidence="1">The sequence shown here is derived from an EMBL/GenBank/DDBJ whole genome shotgun (WGS) entry which is preliminary data.</text>
</comment>
<accession>A0A1F5RY47</accession>
<reference evidence="1 2" key="1">
    <citation type="journal article" date="2016" name="Nat. Commun.">
        <title>Thousands of microbial genomes shed light on interconnected biogeochemical processes in an aquifer system.</title>
        <authorList>
            <person name="Anantharaman K."/>
            <person name="Brown C.T."/>
            <person name="Hug L.A."/>
            <person name="Sharon I."/>
            <person name="Castelle C.J."/>
            <person name="Probst A.J."/>
            <person name="Thomas B.C."/>
            <person name="Singh A."/>
            <person name="Wilkins M.J."/>
            <person name="Karaoz U."/>
            <person name="Brodie E.L."/>
            <person name="Williams K.H."/>
            <person name="Hubbard S.S."/>
            <person name="Banfield J.F."/>
        </authorList>
    </citation>
    <scope>NUCLEOTIDE SEQUENCE [LARGE SCALE GENOMIC DNA]</scope>
</reference>
<dbReference type="EMBL" id="MFFU01000020">
    <property type="protein sequence ID" value="OGF19318.1"/>
    <property type="molecule type" value="Genomic_DNA"/>
</dbReference>
<dbReference type="Proteomes" id="UP000177691">
    <property type="component" value="Unassembled WGS sequence"/>
</dbReference>